<dbReference type="SUPFAM" id="SSF57492">
    <property type="entry name" value="Trefoil"/>
    <property type="match status" value="1"/>
</dbReference>
<keyword evidence="11" id="KW-0325">Glycoprotein</keyword>
<evidence type="ECO:0000256" key="9">
    <source>
        <dbReference type="ARBA" id="ARBA00023136"/>
    </source>
</evidence>
<keyword evidence="2" id="KW-1003">Cell membrane</keyword>
<dbReference type="InterPro" id="IPR048290">
    <property type="entry name" value="ZP_chr"/>
</dbReference>
<evidence type="ECO:0000313" key="24">
    <source>
        <dbReference type="RefSeq" id="XP_033805683.1"/>
    </source>
</evidence>
<evidence type="ECO:0000313" key="23">
    <source>
        <dbReference type="Proteomes" id="UP000515159"/>
    </source>
</evidence>
<evidence type="ECO:0000256" key="15">
    <source>
        <dbReference type="ARBA" id="ARBA00040238"/>
    </source>
</evidence>
<evidence type="ECO:0000256" key="14">
    <source>
        <dbReference type="ARBA" id="ARBA00037545"/>
    </source>
</evidence>
<keyword evidence="3" id="KW-0964">Secreted</keyword>
<dbReference type="RefSeq" id="XP_033805683.1">
    <property type="nucleotide sequence ID" value="XM_033949792.1"/>
</dbReference>
<dbReference type="Gene3D" id="4.10.110.10">
    <property type="entry name" value="Spasmolytic Protein, domain 1"/>
    <property type="match status" value="1"/>
</dbReference>
<comment type="function">
    <text evidence="14">Component of the zona pellucida, an extracellular matrix surrounding oocytes which mediates sperm binding, induction of the acrosome reaction and prevents post-fertilization polyspermy. The zona pellucida is composed of 3 to 4 glycoproteins, ZP1, ZP2, ZP3, and ZP4. ZP4 may act as a sperm receptor.</text>
</comment>
<dbReference type="CDD" id="cd00111">
    <property type="entry name" value="Trefoil"/>
    <property type="match status" value="1"/>
</dbReference>
<dbReference type="OrthoDB" id="8919081at2759"/>
<dbReference type="GO" id="GO:0060468">
    <property type="term" value="P:prevention of polyspermy"/>
    <property type="evidence" value="ECO:0007669"/>
    <property type="project" value="TreeGrafter"/>
</dbReference>
<dbReference type="Gene3D" id="2.60.40.4100">
    <property type="entry name" value="Zona pellucida, ZP-C domain"/>
    <property type="match status" value="1"/>
</dbReference>
<dbReference type="Pfam" id="PF00100">
    <property type="entry name" value="Zona_pellucida"/>
    <property type="match status" value="1"/>
</dbReference>
<evidence type="ECO:0000256" key="6">
    <source>
        <dbReference type="ARBA" id="ARBA00022692"/>
    </source>
</evidence>
<dbReference type="GO" id="GO:0032190">
    <property type="term" value="F:acrosin binding"/>
    <property type="evidence" value="ECO:0007669"/>
    <property type="project" value="TreeGrafter"/>
</dbReference>
<evidence type="ECO:0000256" key="20">
    <source>
        <dbReference type="SAM" id="SignalP"/>
    </source>
</evidence>
<dbReference type="PROSITE" id="PS51034">
    <property type="entry name" value="ZP_2"/>
    <property type="match status" value="1"/>
</dbReference>
<dbReference type="InterPro" id="IPR001507">
    <property type="entry name" value="ZP_dom"/>
</dbReference>
<evidence type="ECO:0000256" key="1">
    <source>
        <dbReference type="ARBA" id="ARBA00004251"/>
    </source>
</evidence>
<feature type="signal peptide" evidence="20">
    <location>
        <begin position="1"/>
        <end position="24"/>
    </location>
</feature>
<dbReference type="Gene3D" id="2.60.40.3210">
    <property type="entry name" value="Zona pellucida, ZP-N domain"/>
    <property type="match status" value="1"/>
</dbReference>
<name>A0A6P8RIX9_GEOSA</name>
<feature type="transmembrane region" description="Helical" evidence="19">
    <location>
        <begin position="513"/>
        <end position="533"/>
    </location>
</feature>
<evidence type="ECO:0000259" key="22">
    <source>
        <dbReference type="PROSITE" id="PS51448"/>
    </source>
</evidence>
<keyword evidence="7 20" id="KW-0732">Signal</keyword>
<dbReference type="InterPro" id="IPR055356">
    <property type="entry name" value="ZP-N"/>
</dbReference>
<evidence type="ECO:0000256" key="4">
    <source>
        <dbReference type="ARBA" id="ARBA00022530"/>
    </source>
</evidence>
<keyword evidence="4" id="KW-0272">Extracellular matrix</keyword>
<dbReference type="InterPro" id="IPR055355">
    <property type="entry name" value="ZP-C"/>
</dbReference>
<evidence type="ECO:0000259" key="21">
    <source>
        <dbReference type="PROSITE" id="PS51034"/>
    </source>
</evidence>
<keyword evidence="9 19" id="KW-0472">Membrane</keyword>
<keyword evidence="5" id="KW-0165">Cleavage on pair of basic residues</keyword>
<keyword evidence="8 19" id="KW-1133">Transmembrane helix</keyword>
<dbReference type="InterPro" id="IPR054554">
    <property type="entry name" value="ZP1/4_Ig-like"/>
</dbReference>
<dbReference type="AlphaFoldDB" id="A0A6P8RIX9"/>
<dbReference type="PROSITE" id="PS51448">
    <property type="entry name" value="P_TREFOIL_2"/>
    <property type="match status" value="1"/>
</dbReference>
<protein>
    <recommendedName>
        <fullName evidence="15">Zona pellucida sperm-binding protein 4</fullName>
    </recommendedName>
    <alternativeName>
        <fullName evidence="17">Zona pellucida glycoprotein 4</fullName>
    </alternativeName>
    <alternativeName>
        <fullName evidence="16">Zona pellucida protein B</fullName>
    </alternativeName>
</protein>
<dbReference type="InParanoid" id="A0A6P8RIX9"/>
<gene>
    <name evidence="24" type="primary">LOC117362801</name>
</gene>
<feature type="domain" description="P-type" evidence="22">
    <location>
        <begin position="144"/>
        <end position="187"/>
    </location>
</feature>
<reference evidence="24" key="1">
    <citation type="submission" date="2025-08" db="UniProtKB">
        <authorList>
            <consortium name="RefSeq"/>
        </authorList>
    </citation>
    <scope>IDENTIFICATION</scope>
</reference>
<evidence type="ECO:0000256" key="11">
    <source>
        <dbReference type="ARBA" id="ARBA00023180"/>
    </source>
</evidence>
<dbReference type="GO" id="GO:0005886">
    <property type="term" value="C:plasma membrane"/>
    <property type="evidence" value="ECO:0007669"/>
    <property type="project" value="UniProtKB-SubCell"/>
</dbReference>
<dbReference type="SMART" id="SM00241">
    <property type="entry name" value="ZP"/>
    <property type="match status" value="1"/>
</dbReference>
<evidence type="ECO:0000256" key="5">
    <source>
        <dbReference type="ARBA" id="ARBA00022685"/>
    </source>
</evidence>
<dbReference type="SMART" id="SM00018">
    <property type="entry name" value="PD"/>
    <property type="match status" value="1"/>
</dbReference>
<dbReference type="InterPro" id="IPR051148">
    <property type="entry name" value="Zona_Pellucida_Domain_gp"/>
</dbReference>
<dbReference type="Pfam" id="PF00088">
    <property type="entry name" value="Trefoil"/>
    <property type="match status" value="1"/>
</dbReference>
<accession>A0A6P8RIX9</accession>
<evidence type="ECO:0000256" key="7">
    <source>
        <dbReference type="ARBA" id="ARBA00022729"/>
    </source>
</evidence>
<keyword evidence="10 18" id="KW-1015">Disulfide bond</keyword>
<evidence type="ECO:0000256" key="2">
    <source>
        <dbReference type="ARBA" id="ARBA00022475"/>
    </source>
</evidence>
<dbReference type="InterPro" id="IPR042235">
    <property type="entry name" value="ZP-C_dom"/>
</dbReference>
<feature type="domain" description="ZP" evidence="21">
    <location>
        <begin position="192"/>
        <end position="463"/>
    </location>
</feature>
<dbReference type="GO" id="GO:0007339">
    <property type="term" value="P:binding of sperm to zona pellucida"/>
    <property type="evidence" value="ECO:0007669"/>
    <property type="project" value="TreeGrafter"/>
</dbReference>
<feature type="chain" id="PRO_5028176252" description="Zona pellucida sperm-binding protein 4" evidence="20">
    <location>
        <begin position="25"/>
        <end position="544"/>
    </location>
</feature>
<dbReference type="FunCoup" id="A0A6P8RIX9">
    <property type="interactions" value="24"/>
</dbReference>
<dbReference type="Pfam" id="PF22821">
    <property type="entry name" value="ZP1_ZP4_Ig-like"/>
    <property type="match status" value="1"/>
</dbReference>
<dbReference type="InterPro" id="IPR044913">
    <property type="entry name" value="P_trefoil_dom_sf"/>
</dbReference>
<evidence type="ECO:0000256" key="3">
    <source>
        <dbReference type="ARBA" id="ARBA00022525"/>
    </source>
</evidence>
<dbReference type="PRINTS" id="PR00023">
    <property type="entry name" value="ZPELLUCIDA"/>
</dbReference>
<feature type="disulfide bond" evidence="18">
    <location>
        <begin position="157"/>
        <end position="172"/>
    </location>
</feature>
<evidence type="ECO:0000256" key="8">
    <source>
        <dbReference type="ARBA" id="ARBA00022989"/>
    </source>
</evidence>
<dbReference type="PANTHER" id="PTHR23343">
    <property type="entry name" value="ZONA PELLUCIDA SPERM-BINDING PROTEIN"/>
    <property type="match status" value="1"/>
</dbReference>
<evidence type="ECO:0000256" key="16">
    <source>
        <dbReference type="ARBA" id="ARBA00042273"/>
    </source>
</evidence>
<evidence type="ECO:0000256" key="10">
    <source>
        <dbReference type="ARBA" id="ARBA00023157"/>
    </source>
</evidence>
<evidence type="ECO:0000256" key="12">
    <source>
        <dbReference type="ARBA" id="ARBA00023279"/>
    </source>
</evidence>
<dbReference type="GO" id="GO:0035804">
    <property type="term" value="F:structural constituent of egg coat"/>
    <property type="evidence" value="ECO:0007669"/>
    <property type="project" value="TreeGrafter"/>
</dbReference>
<evidence type="ECO:0000256" key="17">
    <source>
        <dbReference type="ARBA" id="ARBA00042573"/>
    </source>
</evidence>
<keyword evidence="6 19" id="KW-0812">Transmembrane</keyword>
<dbReference type="InterPro" id="IPR000519">
    <property type="entry name" value="P_trefoil_dom"/>
</dbReference>
<dbReference type="GeneID" id="117362801"/>
<comment type="caution">
    <text evidence="18">Lacks conserved residue(s) required for the propagation of feature annotation.</text>
</comment>
<organism evidence="23 24">
    <name type="scientific">Geotrypetes seraphini</name>
    <name type="common">Gaboon caecilian</name>
    <name type="synonym">Caecilia seraphini</name>
    <dbReference type="NCBI Taxonomy" id="260995"/>
    <lineage>
        <taxon>Eukaryota</taxon>
        <taxon>Metazoa</taxon>
        <taxon>Chordata</taxon>
        <taxon>Craniata</taxon>
        <taxon>Vertebrata</taxon>
        <taxon>Euteleostomi</taxon>
        <taxon>Amphibia</taxon>
        <taxon>Gymnophiona</taxon>
        <taxon>Geotrypetes</taxon>
    </lineage>
</organism>
<keyword evidence="23" id="KW-1185">Reference proteome</keyword>
<evidence type="ECO:0000256" key="18">
    <source>
        <dbReference type="PROSITE-ProRule" id="PRU00779"/>
    </source>
</evidence>
<keyword evidence="12" id="KW-0278">Fertilization</keyword>
<dbReference type="GO" id="GO:0035805">
    <property type="term" value="C:egg coat"/>
    <property type="evidence" value="ECO:0007669"/>
    <property type="project" value="UniProtKB-SubCell"/>
</dbReference>
<dbReference type="Pfam" id="PF23344">
    <property type="entry name" value="ZP-N"/>
    <property type="match status" value="1"/>
</dbReference>
<comment type="subcellular location">
    <subcellularLocation>
        <location evidence="1">Cell membrane</location>
        <topology evidence="1">Single-pass type I membrane protein</topology>
    </subcellularLocation>
    <subcellularLocation>
        <location evidence="13">Zona pellucida</location>
    </subcellularLocation>
</comment>
<sequence length="544" mass="60035">MGGMARHMVALGLLLMCCFSKVGGIQDDLGANLKQLQLYCGNTDMKFKLPMLSEDASFQLTVLTKDGKLHALHNDTSCGISVFQNPDGSVSVSSTYVGCYVYEKNNDYVMTVGIAGRDGTRAWTVVEKELRCSIQPVHDAPSSSQCANTKKVNRLSCADKSVNQDLCHKRNCCYDPRDLVHPCFFGNAVTAQCTQDGQFSIAISKDVTLPSLNLSSIRLVRGQSGCGPVAQNKAFLHFRFPLSACGTLSHVYGDQAVYENEIMAEKTIRTRKGVSITRDSTFRLSVQCIFAASSVHPLKVEVFTLGPPPPVSSQGPLLLEMRIAEDIQYSTYYKEADYPVTKFLRDPVFVEVRILQREDPNVVLVLHQCWATPTANPLHKMQWPVLVNGCPFTGDNYMTQLVSAEQSASLRFPSHYKRFIVNAFAFVDSASQQALKGQVYFHCSASACAPSATESCSTICMSRRKRSKSLTLDQRRLSLVTAEGPVHFHDINLQETVNEDSYEINLSLALECVSGLVTALGIIALAMVVRTLWKTCKQTKVLDK</sequence>
<dbReference type="PANTHER" id="PTHR23343:SF31">
    <property type="entry name" value="ZONA PELLUCIDA SPERM-BINDING PROTEIN 4"/>
    <property type="match status" value="1"/>
</dbReference>
<evidence type="ECO:0000256" key="13">
    <source>
        <dbReference type="ARBA" id="ARBA00024183"/>
    </source>
</evidence>
<dbReference type="KEGG" id="gsh:117362801"/>
<dbReference type="Proteomes" id="UP000515159">
    <property type="component" value="Chromosome 6"/>
</dbReference>
<evidence type="ECO:0000256" key="19">
    <source>
        <dbReference type="SAM" id="Phobius"/>
    </source>
</evidence>
<proteinExistence type="predicted"/>